<accession>A0A0D0IQ99</accession>
<name>A0A0D0IQ99_9MICO</name>
<feature type="transmembrane region" description="Helical" evidence="1">
    <location>
        <begin position="20"/>
        <end position="40"/>
    </location>
</feature>
<organism evidence="2 3">
    <name type="scientific">Leucobacter komagatae</name>
    <dbReference type="NCBI Taxonomy" id="55969"/>
    <lineage>
        <taxon>Bacteria</taxon>
        <taxon>Bacillati</taxon>
        <taxon>Actinomycetota</taxon>
        <taxon>Actinomycetes</taxon>
        <taxon>Micrococcales</taxon>
        <taxon>Microbacteriaceae</taxon>
        <taxon>Leucobacter</taxon>
    </lineage>
</organism>
<feature type="transmembrane region" description="Helical" evidence="1">
    <location>
        <begin position="52"/>
        <end position="71"/>
    </location>
</feature>
<reference evidence="2 3" key="1">
    <citation type="submission" date="2015-01" db="EMBL/GenBank/DDBJ databases">
        <title>Draft genome sequence of Leucobacter komagatae strain VKM ST2845.</title>
        <authorList>
            <person name="Karlyshev A.V."/>
            <person name="Kudryashova E.B."/>
        </authorList>
    </citation>
    <scope>NUCLEOTIDE SEQUENCE [LARGE SCALE GENOMIC DNA]</scope>
    <source>
        <strain evidence="2 3">VKM ST2845</strain>
    </source>
</reference>
<protein>
    <submittedName>
        <fullName evidence="2">Uncharacterized protein</fullName>
    </submittedName>
</protein>
<dbReference type="PROSITE" id="PS51257">
    <property type="entry name" value="PROKAR_LIPOPROTEIN"/>
    <property type="match status" value="1"/>
</dbReference>
<proteinExistence type="predicted"/>
<dbReference type="Proteomes" id="UP000032120">
    <property type="component" value="Unassembled WGS sequence"/>
</dbReference>
<keyword evidence="1" id="KW-0812">Transmembrane</keyword>
<evidence type="ECO:0000256" key="1">
    <source>
        <dbReference type="SAM" id="Phobius"/>
    </source>
</evidence>
<evidence type="ECO:0000313" key="2">
    <source>
        <dbReference type="EMBL" id="KIP51658.1"/>
    </source>
</evidence>
<evidence type="ECO:0000313" key="3">
    <source>
        <dbReference type="Proteomes" id="UP000032120"/>
    </source>
</evidence>
<sequence>MPPIETKVDSQERAAQRGCARAALVVFVIGAACVLAAFALRNVSPEWSSRSAILGIVAVPLLGVVGMILGWVARSWLLVALNFAPPLAVLAALMLWR</sequence>
<keyword evidence="1" id="KW-1133">Transmembrane helix</keyword>
<keyword evidence="1" id="KW-0472">Membrane</keyword>
<gene>
    <name evidence="2" type="ORF">SD72_13960</name>
</gene>
<keyword evidence="3" id="KW-1185">Reference proteome</keyword>
<dbReference type="EMBL" id="JXSQ01000026">
    <property type="protein sequence ID" value="KIP51658.1"/>
    <property type="molecule type" value="Genomic_DNA"/>
</dbReference>
<dbReference type="RefSeq" id="WP_042545077.1">
    <property type="nucleotide sequence ID" value="NZ_JXSQ01000026.1"/>
</dbReference>
<feature type="transmembrane region" description="Helical" evidence="1">
    <location>
        <begin position="77"/>
        <end position="96"/>
    </location>
</feature>
<dbReference type="AlphaFoldDB" id="A0A0D0IQ99"/>
<comment type="caution">
    <text evidence="2">The sequence shown here is derived from an EMBL/GenBank/DDBJ whole genome shotgun (WGS) entry which is preliminary data.</text>
</comment>